<organism evidence="5 6">
    <name type="scientific">Tulasnella calospora MUT 4182</name>
    <dbReference type="NCBI Taxonomy" id="1051891"/>
    <lineage>
        <taxon>Eukaryota</taxon>
        <taxon>Fungi</taxon>
        <taxon>Dikarya</taxon>
        <taxon>Basidiomycota</taxon>
        <taxon>Agaricomycotina</taxon>
        <taxon>Agaricomycetes</taxon>
        <taxon>Cantharellales</taxon>
        <taxon>Tulasnellaceae</taxon>
        <taxon>Tulasnella</taxon>
    </lineage>
</organism>
<gene>
    <name evidence="5" type="ORF">M407DRAFT_55699</name>
</gene>
<dbReference type="PANTHER" id="PTHR12346:SF0">
    <property type="entry name" value="SIN3A, ISOFORM G"/>
    <property type="match status" value="1"/>
</dbReference>
<feature type="non-terminal residue" evidence="5">
    <location>
        <position position="96"/>
    </location>
</feature>
<dbReference type="Gene3D" id="1.20.1160.11">
    <property type="entry name" value="Paired amphipathic helix"/>
    <property type="match status" value="1"/>
</dbReference>
<proteinExistence type="predicted"/>
<dbReference type="HOGENOM" id="CLU_153346_0_0_1"/>
<dbReference type="Proteomes" id="UP000054248">
    <property type="component" value="Unassembled WGS sequence"/>
</dbReference>
<reference evidence="5 6" key="1">
    <citation type="submission" date="2014-04" db="EMBL/GenBank/DDBJ databases">
        <authorList>
            <consortium name="DOE Joint Genome Institute"/>
            <person name="Kuo A."/>
            <person name="Girlanda M."/>
            <person name="Perotto S."/>
            <person name="Kohler A."/>
            <person name="Nagy L.G."/>
            <person name="Floudas D."/>
            <person name="Copeland A."/>
            <person name="Barry K.W."/>
            <person name="Cichocki N."/>
            <person name="Veneault-Fourrey C."/>
            <person name="LaButti K."/>
            <person name="Lindquist E.A."/>
            <person name="Lipzen A."/>
            <person name="Lundell T."/>
            <person name="Morin E."/>
            <person name="Murat C."/>
            <person name="Sun H."/>
            <person name="Tunlid A."/>
            <person name="Henrissat B."/>
            <person name="Grigoriev I.V."/>
            <person name="Hibbett D.S."/>
            <person name="Martin F."/>
            <person name="Nordberg H.P."/>
            <person name="Cantor M.N."/>
            <person name="Hua S.X."/>
        </authorList>
    </citation>
    <scope>NUCLEOTIDE SEQUENCE [LARGE SCALE GENOMIC DNA]</scope>
    <source>
        <strain evidence="5 6">MUT 4182</strain>
    </source>
</reference>
<dbReference type="GO" id="GO:0003714">
    <property type="term" value="F:transcription corepressor activity"/>
    <property type="evidence" value="ECO:0007669"/>
    <property type="project" value="InterPro"/>
</dbReference>
<accession>A0A0C3L150</accession>
<evidence type="ECO:0000313" key="6">
    <source>
        <dbReference type="Proteomes" id="UP000054248"/>
    </source>
</evidence>
<evidence type="ECO:0000256" key="3">
    <source>
        <dbReference type="ARBA" id="ARBA00023242"/>
    </source>
</evidence>
<protein>
    <recommendedName>
        <fullName evidence="7">Histone deacetylase interacting domain-containing protein</fullName>
    </recommendedName>
</protein>
<dbReference type="GO" id="GO:0000122">
    <property type="term" value="P:negative regulation of transcription by RNA polymerase II"/>
    <property type="evidence" value="ECO:0007669"/>
    <property type="project" value="TreeGrafter"/>
</dbReference>
<keyword evidence="3 4" id="KW-0539">Nucleus</keyword>
<dbReference type="GO" id="GO:0070822">
    <property type="term" value="C:Sin3-type complex"/>
    <property type="evidence" value="ECO:0007669"/>
    <property type="project" value="TreeGrafter"/>
</dbReference>
<dbReference type="PANTHER" id="PTHR12346">
    <property type="entry name" value="SIN3B-RELATED"/>
    <property type="match status" value="1"/>
</dbReference>
<dbReference type="STRING" id="1051891.A0A0C3L150"/>
<evidence type="ECO:0008006" key="7">
    <source>
        <dbReference type="Google" id="ProtNLM"/>
    </source>
</evidence>
<dbReference type="Pfam" id="PF02671">
    <property type="entry name" value="PAH"/>
    <property type="match status" value="1"/>
</dbReference>
<dbReference type="OrthoDB" id="10265969at2759"/>
<comment type="subcellular location">
    <subcellularLocation>
        <location evidence="1 4">Nucleus</location>
    </subcellularLocation>
</comment>
<dbReference type="AlphaFoldDB" id="A0A0C3L150"/>
<name>A0A0C3L150_9AGAM</name>
<dbReference type="InterPro" id="IPR036600">
    <property type="entry name" value="PAH_sf"/>
</dbReference>
<keyword evidence="6" id="KW-1185">Reference proteome</keyword>
<evidence type="ECO:0000313" key="5">
    <source>
        <dbReference type="EMBL" id="KIO27433.1"/>
    </source>
</evidence>
<dbReference type="SUPFAM" id="SSF47762">
    <property type="entry name" value="PAH2 domain"/>
    <property type="match status" value="1"/>
</dbReference>
<evidence type="ECO:0000256" key="2">
    <source>
        <dbReference type="ARBA" id="ARBA00022491"/>
    </source>
</evidence>
<dbReference type="InterPro" id="IPR039774">
    <property type="entry name" value="Sin3-like"/>
</dbReference>
<dbReference type="EMBL" id="KN823009">
    <property type="protein sequence ID" value="KIO27433.1"/>
    <property type="molecule type" value="Genomic_DNA"/>
</dbReference>
<reference evidence="6" key="2">
    <citation type="submission" date="2015-01" db="EMBL/GenBank/DDBJ databases">
        <title>Evolutionary Origins and Diversification of the Mycorrhizal Mutualists.</title>
        <authorList>
            <consortium name="DOE Joint Genome Institute"/>
            <consortium name="Mycorrhizal Genomics Consortium"/>
            <person name="Kohler A."/>
            <person name="Kuo A."/>
            <person name="Nagy L.G."/>
            <person name="Floudas D."/>
            <person name="Copeland A."/>
            <person name="Barry K.W."/>
            <person name="Cichocki N."/>
            <person name="Veneault-Fourrey C."/>
            <person name="LaButti K."/>
            <person name="Lindquist E.A."/>
            <person name="Lipzen A."/>
            <person name="Lundell T."/>
            <person name="Morin E."/>
            <person name="Murat C."/>
            <person name="Riley R."/>
            <person name="Ohm R."/>
            <person name="Sun H."/>
            <person name="Tunlid A."/>
            <person name="Henrissat B."/>
            <person name="Grigoriev I.V."/>
            <person name="Hibbett D.S."/>
            <person name="Martin F."/>
        </authorList>
    </citation>
    <scope>NUCLEOTIDE SEQUENCE [LARGE SCALE GENOMIC DNA]</scope>
    <source>
        <strain evidence="6">MUT 4182</strain>
    </source>
</reference>
<evidence type="ECO:0000256" key="4">
    <source>
        <dbReference type="PROSITE-ProRule" id="PRU00810"/>
    </source>
</evidence>
<dbReference type="PROSITE" id="PS51477">
    <property type="entry name" value="PAH"/>
    <property type="match status" value="1"/>
</dbReference>
<evidence type="ECO:0000256" key="1">
    <source>
        <dbReference type="ARBA" id="ARBA00004123"/>
    </source>
</evidence>
<dbReference type="InterPro" id="IPR003822">
    <property type="entry name" value="PAH"/>
</dbReference>
<feature type="non-terminal residue" evidence="5">
    <location>
        <position position="1"/>
    </location>
</feature>
<dbReference type="FunFam" id="1.20.1160.11:FF:000001">
    <property type="entry name" value="Paired amphipathic helix protein Sin3"/>
    <property type="match status" value="1"/>
</dbReference>
<keyword evidence="2" id="KW-0678">Repressor</keyword>
<sequence>PLNVKDALSYLEMVKIKFRDRPDVYNQFLDIMKDFKSQTIDTPGVIKRVSTPFNGHPSLIQGFNTFLPQGYRIECSEGDDRTNTITVTTPTGIHTQ</sequence>